<protein>
    <recommendedName>
        <fullName evidence="3">Aminotransferase-like plant mobile domain-containing protein</fullName>
    </recommendedName>
</protein>
<dbReference type="EMBL" id="OIVN01000317">
    <property type="protein sequence ID" value="SPC78199.1"/>
    <property type="molecule type" value="Genomic_DNA"/>
</dbReference>
<gene>
    <name evidence="2" type="ORF">FSB_LOCUS6081</name>
</gene>
<proteinExistence type="predicted"/>
<reference evidence="2" key="1">
    <citation type="submission" date="2018-02" db="EMBL/GenBank/DDBJ databases">
        <authorList>
            <person name="Cohen D.B."/>
            <person name="Kent A.D."/>
        </authorList>
    </citation>
    <scope>NUCLEOTIDE SEQUENCE</scope>
</reference>
<feature type="compositionally biased region" description="Gly residues" evidence="1">
    <location>
        <begin position="11"/>
        <end position="24"/>
    </location>
</feature>
<organism evidence="2">
    <name type="scientific">Fagus sylvatica</name>
    <name type="common">Beechnut</name>
    <dbReference type="NCBI Taxonomy" id="28930"/>
    <lineage>
        <taxon>Eukaryota</taxon>
        <taxon>Viridiplantae</taxon>
        <taxon>Streptophyta</taxon>
        <taxon>Embryophyta</taxon>
        <taxon>Tracheophyta</taxon>
        <taxon>Spermatophyta</taxon>
        <taxon>Magnoliopsida</taxon>
        <taxon>eudicotyledons</taxon>
        <taxon>Gunneridae</taxon>
        <taxon>Pentapetalae</taxon>
        <taxon>rosids</taxon>
        <taxon>fabids</taxon>
        <taxon>Fagales</taxon>
        <taxon>Fagaceae</taxon>
        <taxon>Fagus</taxon>
    </lineage>
</organism>
<feature type="region of interest" description="Disordered" evidence="1">
    <location>
        <begin position="452"/>
        <end position="525"/>
    </location>
</feature>
<name>A0A2N9EUF0_FAGSY</name>
<feature type="compositionally biased region" description="Polar residues" evidence="1">
    <location>
        <begin position="453"/>
        <end position="486"/>
    </location>
</feature>
<dbReference type="AlphaFoldDB" id="A0A2N9EUF0"/>
<feature type="region of interest" description="Disordered" evidence="1">
    <location>
        <begin position="358"/>
        <end position="401"/>
    </location>
</feature>
<feature type="compositionally biased region" description="Acidic residues" evidence="1">
    <location>
        <begin position="366"/>
        <end position="378"/>
    </location>
</feature>
<evidence type="ECO:0000256" key="1">
    <source>
        <dbReference type="SAM" id="MobiDB-lite"/>
    </source>
</evidence>
<feature type="region of interest" description="Disordered" evidence="1">
    <location>
        <begin position="1"/>
        <end position="48"/>
    </location>
</feature>
<evidence type="ECO:0008006" key="3">
    <source>
        <dbReference type="Google" id="ProtNLM"/>
    </source>
</evidence>
<accession>A0A2N9EUF0</accession>
<sequence>MASSSRRPTRGRGGTSSGKGGPSVAGGMAARGSEDNSDGSDSVLGSPENKSCHTVATAFNTSVVHSFLWEHALEYITKGRKPYEGRNKFANMPKEVAAHVGNFQGDILAIFRWVGWMSGFRDIEVQDYTLIAEDFTAYCAHRVKRQFGFDQEVPAVMGIVASEIPTINPFLKTRAFAYWSSVAPRVVISSGNRVGIYTSAMSNYWGDLMAEMVEFKNSGRGDISHLLQARASKKKRTSAARAGRRVLILETAVKSPLPMKESVVQRVSAPIIKKPIRKTRAGKRTFVPPAFSIVSTSIALRKSTRNIVYSEKRSKQRVDTLNRVPIVIPDDLNSSSSSGDETDLSEAVIERVRGEEAGIDAAGAVSEEETAAAEDVSPDEATASDASSEEEIAVAKDNTDEDAVSMDELEAIEASFDDVSTASTSNPKSIERAVEEHVVVEGVTSAVRDAKSTPVTITSSGETAQGNPSRSGSHTDPTLFDSSPSTLHYVRRAQRGSMVSTNSERTISATARAPTPPSPLQESGVVPGSEEVFVHISNVPEGNIVGDAPTNEDIVVNTDLGTGVTQIGHGEAATSADPALAGATLSSDIPAMEGTFAQDPADDVFMENMADTHDSYDDVLARTGEHVADAQAIYLEVTTSAAAHVSPTRSAGSGNEAVAEEERRHQAAAVESAIRGQPGLLSAARFATLGSSILADMDAFFRESDRMLVSSRHAKHFWVFDDAKADFEGFRVPSMLTRLCCVLAHMEHTRLEDVTEFHILEWKAVVQEITREGFKFSFILDYLWRLAHDMFSRRILAKLRVVEA</sequence>
<evidence type="ECO:0000313" key="2">
    <source>
        <dbReference type="EMBL" id="SPC78199.1"/>
    </source>
</evidence>